<feature type="transmembrane region" description="Helical" evidence="10">
    <location>
        <begin position="388"/>
        <end position="411"/>
    </location>
</feature>
<comment type="subcellular location">
    <subcellularLocation>
        <location evidence="1">Membrane</location>
        <topology evidence="1">Multi-pass membrane protein</topology>
    </subcellularLocation>
</comment>
<feature type="transmembrane region" description="Helical" evidence="10">
    <location>
        <begin position="62"/>
        <end position="83"/>
    </location>
</feature>
<evidence type="ECO:0000313" key="13">
    <source>
        <dbReference type="Proteomes" id="UP000828390"/>
    </source>
</evidence>
<dbReference type="PANTHER" id="PTHR24238:SF47">
    <property type="entry name" value="ECDYSTEROIDS_DOPAMINE RECEPTOR-RELATED"/>
    <property type="match status" value="1"/>
</dbReference>
<keyword evidence="6 8" id="KW-0675">Receptor</keyword>
<evidence type="ECO:0000256" key="1">
    <source>
        <dbReference type="ARBA" id="ARBA00004141"/>
    </source>
</evidence>
<feature type="compositionally biased region" description="Basic and acidic residues" evidence="9">
    <location>
        <begin position="271"/>
        <end position="281"/>
    </location>
</feature>
<evidence type="ECO:0000259" key="11">
    <source>
        <dbReference type="PROSITE" id="PS50262"/>
    </source>
</evidence>
<dbReference type="GO" id="GO:0016020">
    <property type="term" value="C:membrane"/>
    <property type="evidence" value="ECO:0007669"/>
    <property type="project" value="UniProtKB-SubCell"/>
</dbReference>
<dbReference type="Gene3D" id="1.20.1070.10">
    <property type="entry name" value="Rhodopsin 7-helix transmembrane proteins"/>
    <property type="match status" value="1"/>
</dbReference>
<feature type="transmembrane region" description="Helical" evidence="10">
    <location>
        <begin position="103"/>
        <end position="121"/>
    </location>
</feature>
<feature type="transmembrane region" description="Helical" evidence="10">
    <location>
        <begin position="198"/>
        <end position="221"/>
    </location>
</feature>
<comment type="similarity">
    <text evidence="8">Belongs to the G-protein coupled receptor 1 family.</text>
</comment>
<feature type="region of interest" description="Disordered" evidence="9">
    <location>
        <begin position="271"/>
        <end position="324"/>
    </location>
</feature>
<dbReference type="CDD" id="cd00637">
    <property type="entry name" value="7tm_classA_rhodopsin-like"/>
    <property type="match status" value="1"/>
</dbReference>
<evidence type="ECO:0000256" key="7">
    <source>
        <dbReference type="ARBA" id="ARBA00023224"/>
    </source>
</evidence>
<protein>
    <recommendedName>
        <fullName evidence="11">G-protein coupled receptors family 1 profile domain-containing protein</fullName>
    </recommendedName>
</protein>
<evidence type="ECO:0000256" key="2">
    <source>
        <dbReference type="ARBA" id="ARBA00022692"/>
    </source>
</evidence>
<evidence type="ECO:0000256" key="8">
    <source>
        <dbReference type="RuleBase" id="RU000688"/>
    </source>
</evidence>
<dbReference type="PROSITE" id="PS00237">
    <property type="entry name" value="G_PROTEIN_RECEP_F1_1"/>
    <property type="match status" value="1"/>
</dbReference>
<keyword evidence="4 8" id="KW-0297">G-protein coupled receptor</keyword>
<dbReference type="PROSITE" id="PS50262">
    <property type="entry name" value="G_PROTEIN_RECEP_F1_2"/>
    <property type="match status" value="1"/>
</dbReference>
<dbReference type="GO" id="GO:0004930">
    <property type="term" value="F:G protein-coupled receptor activity"/>
    <property type="evidence" value="ECO:0007669"/>
    <property type="project" value="UniProtKB-KW"/>
</dbReference>
<dbReference type="InterPro" id="IPR017452">
    <property type="entry name" value="GPCR_Rhodpsn_7TM"/>
</dbReference>
<name>A0A9D4QW34_DREPO</name>
<evidence type="ECO:0000256" key="9">
    <source>
        <dbReference type="SAM" id="MobiDB-lite"/>
    </source>
</evidence>
<dbReference type="AlphaFoldDB" id="A0A9D4QW34"/>
<reference evidence="12" key="2">
    <citation type="submission" date="2020-11" db="EMBL/GenBank/DDBJ databases">
        <authorList>
            <person name="McCartney M.A."/>
            <person name="Auch B."/>
            <person name="Kono T."/>
            <person name="Mallez S."/>
            <person name="Becker A."/>
            <person name="Gohl D.M."/>
            <person name="Silverstein K.A.T."/>
            <person name="Koren S."/>
            <person name="Bechman K.B."/>
            <person name="Herman A."/>
            <person name="Abrahante J.E."/>
            <person name="Garbe J."/>
        </authorList>
    </citation>
    <scope>NUCLEOTIDE SEQUENCE</scope>
    <source>
        <strain evidence="12">Duluth1</strain>
        <tissue evidence="12">Whole animal</tissue>
    </source>
</reference>
<reference evidence="12" key="1">
    <citation type="journal article" date="2019" name="bioRxiv">
        <title>The Genome of the Zebra Mussel, Dreissena polymorpha: A Resource for Invasive Species Research.</title>
        <authorList>
            <person name="McCartney M.A."/>
            <person name="Auch B."/>
            <person name="Kono T."/>
            <person name="Mallez S."/>
            <person name="Zhang Y."/>
            <person name="Obille A."/>
            <person name="Becker A."/>
            <person name="Abrahante J.E."/>
            <person name="Garbe J."/>
            <person name="Badalamenti J.P."/>
            <person name="Herman A."/>
            <person name="Mangelson H."/>
            <person name="Liachko I."/>
            <person name="Sullivan S."/>
            <person name="Sone E.D."/>
            <person name="Koren S."/>
            <person name="Silverstein K.A.T."/>
            <person name="Beckman K.B."/>
            <person name="Gohl D.M."/>
        </authorList>
    </citation>
    <scope>NUCLEOTIDE SEQUENCE</scope>
    <source>
        <strain evidence="12">Duluth1</strain>
        <tissue evidence="12">Whole animal</tissue>
    </source>
</reference>
<dbReference type="Proteomes" id="UP000828390">
    <property type="component" value="Unassembled WGS sequence"/>
</dbReference>
<feature type="transmembrane region" description="Helical" evidence="10">
    <location>
        <begin position="142"/>
        <end position="162"/>
    </location>
</feature>
<sequence>MSFNQSEEVGVNVTLDQLNSEVVATKYGAIIILGILIPLGVIGNGHVLHFYIFKKKNTNTRVFVCCLAVIDFVASSICFPWVISFNFNPLESYSDAFCKILYILNYFLAVGEVLMLLVIAVERYRKICEPFKPQITLKQAKVISALVFIITFVLTTPVLVLFGSTEVPTRHPNITGYECNVYKELRGTFWETLYQGSVLFIAMSLCIILFVLYSLIGVKIWRHQARMTRMTSSKETHEDGLCTDTGQPQNQENAKAFIELVKREPASKPEGAIADRMHGEDIITDQTQSSELSTTSNRNFRTETQDGLPAFSQDSANSSSGVDRCTDRKRRALKNVEVEKSKQMKRPLYMFFCITLFYLISYIPYPILRLYKTFNMNWYNNLSHSEHIALYMAICTPYLNNVVNSFIYMIFDTHYRNELKYVYGRLFRRK</sequence>
<evidence type="ECO:0000256" key="6">
    <source>
        <dbReference type="ARBA" id="ARBA00023170"/>
    </source>
</evidence>
<feature type="domain" description="G-protein coupled receptors family 1 profile" evidence="11">
    <location>
        <begin position="43"/>
        <end position="408"/>
    </location>
</feature>
<evidence type="ECO:0000313" key="12">
    <source>
        <dbReference type="EMBL" id="KAH3845684.1"/>
    </source>
</evidence>
<organism evidence="12 13">
    <name type="scientific">Dreissena polymorpha</name>
    <name type="common">Zebra mussel</name>
    <name type="synonym">Mytilus polymorpha</name>
    <dbReference type="NCBI Taxonomy" id="45954"/>
    <lineage>
        <taxon>Eukaryota</taxon>
        <taxon>Metazoa</taxon>
        <taxon>Spiralia</taxon>
        <taxon>Lophotrochozoa</taxon>
        <taxon>Mollusca</taxon>
        <taxon>Bivalvia</taxon>
        <taxon>Autobranchia</taxon>
        <taxon>Heteroconchia</taxon>
        <taxon>Euheterodonta</taxon>
        <taxon>Imparidentia</taxon>
        <taxon>Neoheterodontei</taxon>
        <taxon>Myida</taxon>
        <taxon>Dreissenoidea</taxon>
        <taxon>Dreissenidae</taxon>
        <taxon>Dreissena</taxon>
    </lineage>
</organism>
<feature type="compositionally biased region" description="Polar residues" evidence="9">
    <location>
        <begin position="284"/>
        <end position="299"/>
    </location>
</feature>
<feature type="compositionally biased region" description="Polar residues" evidence="9">
    <location>
        <begin position="312"/>
        <end position="321"/>
    </location>
</feature>
<keyword evidence="2 8" id="KW-0812">Transmembrane</keyword>
<dbReference type="Pfam" id="PF00001">
    <property type="entry name" value="7tm_1"/>
    <property type="match status" value="1"/>
</dbReference>
<evidence type="ECO:0000256" key="10">
    <source>
        <dbReference type="SAM" id="Phobius"/>
    </source>
</evidence>
<keyword evidence="7 8" id="KW-0807">Transducer</keyword>
<keyword evidence="5 10" id="KW-0472">Membrane</keyword>
<accession>A0A9D4QW34</accession>
<dbReference type="EMBL" id="JAIWYP010000003">
    <property type="protein sequence ID" value="KAH3845684.1"/>
    <property type="molecule type" value="Genomic_DNA"/>
</dbReference>
<dbReference type="SUPFAM" id="SSF81321">
    <property type="entry name" value="Family A G protein-coupled receptor-like"/>
    <property type="match status" value="1"/>
</dbReference>
<dbReference type="PANTHER" id="PTHR24238">
    <property type="entry name" value="G-PROTEIN COUPLED RECEPTOR"/>
    <property type="match status" value="1"/>
</dbReference>
<keyword evidence="3 10" id="KW-1133">Transmembrane helix</keyword>
<dbReference type="PRINTS" id="PR00237">
    <property type="entry name" value="GPCRRHODOPSN"/>
</dbReference>
<feature type="transmembrane region" description="Helical" evidence="10">
    <location>
        <begin position="27"/>
        <end position="50"/>
    </location>
</feature>
<proteinExistence type="inferred from homology"/>
<evidence type="ECO:0000256" key="4">
    <source>
        <dbReference type="ARBA" id="ARBA00023040"/>
    </source>
</evidence>
<dbReference type="InterPro" id="IPR000276">
    <property type="entry name" value="GPCR_Rhodpsn"/>
</dbReference>
<evidence type="ECO:0000256" key="5">
    <source>
        <dbReference type="ARBA" id="ARBA00023136"/>
    </source>
</evidence>
<gene>
    <name evidence="12" type="ORF">DPMN_087965</name>
</gene>
<comment type="caution">
    <text evidence="12">The sequence shown here is derived from an EMBL/GenBank/DDBJ whole genome shotgun (WGS) entry which is preliminary data.</text>
</comment>
<keyword evidence="13" id="KW-1185">Reference proteome</keyword>
<evidence type="ECO:0000256" key="3">
    <source>
        <dbReference type="ARBA" id="ARBA00022989"/>
    </source>
</evidence>
<feature type="transmembrane region" description="Helical" evidence="10">
    <location>
        <begin position="348"/>
        <end position="368"/>
    </location>
</feature>